<sequence>MTQEVPRGLAAAYRSVAAKQLSKAIISTPWTQKPGLRTALKRLPPLTHGEQLQQLGRARDKQAAAGSAAASNLARATAETAAEPIAEPVNNKPVFVNIHFPIVDPEEEEGLSARQLAPPAPAGLRGVNQPLGPTLGERISRLEGPPDRIDDDEQRPRRGSRLRYSKRAGASQLFYPVRAEPLRNPQLLQLGEQPPPLIVHRELPPLSLCEHTILILSRDLGRYAKRFEILYMEMQSATDEYIDASMQGPDAVFLTPRRLPDQSSQIFFLKGLRHGFILMEYRAFVVVVKQLIVDATKVFATHGYLDLMQELRQARKAVGLPALHTHPNLPKPPDVFATLQRTAKVLNNHLKAVEAGSTKQKVDLSVEYWRRKAQGMARLATETLKLYRLSIELRMAEIALQRQRWAREYPLLEVAMQNLLESDMPDRVIVQDKTNVFLEVPDGEDVFEGLSIDKWQQQHMGDIIQADTA</sequence>
<protein>
    <submittedName>
        <fullName evidence="2">Uncharacterized protein</fullName>
    </submittedName>
</protein>
<organism evidence="2 3">
    <name type="scientific">Coniella lustricola</name>
    <dbReference type="NCBI Taxonomy" id="2025994"/>
    <lineage>
        <taxon>Eukaryota</taxon>
        <taxon>Fungi</taxon>
        <taxon>Dikarya</taxon>
        <taxon>Ascomycota</taxon>
        <taxon>Pezizomycotina</taxon>
        <taxon>Sordariomycetes</taxon>
        <taxon>Sordariomycetidae</taxon>
        <taxon>Diaporthales</taxon>
        <taxon>Schizoparmaceae</taxon>
        <taxon>Coniella</taxon>
    </lineage>
</organism>
<accession>A0A2T3A7M9</accession>
<gene>
    <name evidence="2" type="ORF">BD289DRAFT_453369</name>
</gene>
<proteinExistence type="predicted"/>
<dbReference type="EMBL" id="KZ678444">
    <property type="protein sequence ID" value="PSR84374.1"/>
    <property type="molecule type" value="Genomic_DNA"/>
</dbReference>
<evidence type="ECO:0000256" key="1">
    <source>
        <dbReference type="SAM" id="MobiDB-lite"/>
    </source>
</evidence>
<evidence type="ECO:0000313" key="3">
    <source>
        <dbReference type="Proteomes" id="UP000241462"/>
    </source>
</evidence>
<evidence type="ECO:0000313" key="2">
    <source>
        <dbReference type="EMBL" id="PSR84374.1"/>
    </source>
</evidence>
<dbReference type="AlphaFoldDB" id="A0A2T3A7M9"/>
<dbReference type="InParanoid" id="A0A2T3A7M9"/>
<keyword evidence="3" id="KW-1185">Reference proteome</keyword>
<reference evidence="2 3" key="1">
    <citation type="journal article" date="2018" name="Mycol. Prog.">
        <title>Coniella lustricola, a new species from submerged detritus.</title>
        <authorList>
            <person name="Raudabaugh D.B."/>
            <person name="Iturriaga T."/>
            <person name="Carver A."/>
            <person name="Mondo S."/>
            <person name="Pangilinan J."/>
            <person name="Lipzen A."/>
            <person name="He G."/>
            <person name="Amirebrahimi M."/>
            <person name="Grigoriev I.V."/>
            <person name="Miller A.N."/>
        </authorList>
    </citation>
    <scope>NUCLEOTIDE SEQUENCE [LARGE SCALE GENOMIC DNA]</scope>
    <source>
        <strain evidence="2 3">B22-T-1</strain>
    </source>
</reference>
<dbReference type="Proteomes" id="UP000241462">
    <property type="component" value="Unassembled WGS sequence"/>
</dbReference>
<feature type="region of interest" description="Disordered" evidence="1">
    <location>
        <begin position="109"/>
        <end position="163"/>
    </location>
</feature>
<feature type="compositionally biased region" description="Basic and acidic residues" evidence="1">
    <location>
        <begin position="138"/>
        <end position="148"/>
    </location>
</feature>
<name>A0A2T3A7M9_9PEZI</name>